<organism evidence="1 2">
    <name type="scientific">Ruminococcus difficilis</name>
    <dbReference type="NCBI Taxonomy" id="2763069"/>
    <lineage>
        <taxon>Bacteria</taxon>
        <taxon>Bacillati</taxon>
        <taxon>Bacillota</taxon>
        <taxon>Clostridia</taxon>
        <taxon>Eubacteriales</taxon>
        <taxon>Oscillospiraceae</taxon>
        <taxon>Ruminococcus</taxon>
    </lineage>
</organism>
<keyword evidence="2" id="KW-1185">Reference proteome</keyword>
<dbReference type="Pfam" id="PF18937">
    <property type="entry name" value="DUF5685"/>
    <property type="match status" value="1"/>
</dbReference>
<sequence>MFGYIKVDQANLLGKEFEAYNGIYCTLCRQLGKDYSIFARLILSYDCTFYAMMALDLNEQPPCYQEGRCRFNPFKKCHYADTQSLAFSLAAALSVISAYYKLKDNLLDSPWYKRILYRLVQPFFSSWRKKAAKKYPEIDESVSKMMDRQIEAEKDQNCILDQAADPTATMLREMCGLLTEYIPLREPLQKDNTKRILQSMGYAIGRWIYLIDACDDYEKDQKHHNFNPFLLDGKDDLSAYMEANLNHALSDALLSYGLLDKGRYDSIIQNVLCISCVNIQKKIISKYNAANENGGLNEKSL</sequence>
<dbReference type="EMBL" id="JAEQMG010000105">
    <property type="protein sequence ID" value="MBK6088997.1"/>
    <property type="molecule type" value="Genomic_DNA"/>
</dbReference>
<protein>
    <submittedName>
        <fullName evidence="1">Uncharacterized protein</fullName>
    </submittedName>
</protein>
<evidence type="ECO:0000313" key="2">
    <source>
        <dbReference type="Proteomes" id="UP000633365"/>
    </source>
</evidence>
<reference evidence="1" key="1">
    <citation type="submission" date="2021-01" db="EMBL/GenBank/DDBJ databases">
        <title>Genome public.</title>
        <authorList>
            <person name="Liu C."/>
            <person name="Sun Q."/>
        </authorList>
    </citation>
    <scope>NUCLEOTIDE SEQUENCE</scope>
    <source>
        <strain evidence="1">M6</strain>
    </source>
</reference>
<dbReference type="Proteomes" id="UP000633365">
    <property type="component" value="Unassembled WGS sequence"/>
</dbReference>
<dbReference type="InterPro" id="IPR043740">
    <property type="entry name" value="DUF5685"/>
</dbReference>
<evidence type="ECO:0000313" key="1">
    <source>
        <dbReference type="EMBL" id="MBK6088997.1"/>
    </source>
</evidence>
<comment type="caution">
    <text evidence="1">The sequence shown here is derived from an EMBL/GenBank/DDBJ whole genome shotgun (WGS) entry which is preliminary data.</text>
</comment>
<accession>A0A935C3F9</accession>
<name>A0A935C3F9_9FIRM</name>
<gene>
    <name evidence="1" type="ORF">JKK62_10140</name>
</gene>
<dbReference type="AlphaFoldDB" id="A0A935C3F9"/>
<proteinExistence type="predicted"/>